<dbReference type="EMBL" id="BMAO01038766">
    <property type="protein sequence ID" value="GFR26978.1"/>
    <property type="molecule type" value="Genomic_DNA"/>
</dbReference>
<evidence type="ECO:0000313" key="2">
    <source>
        <dbReference type="EMBL" id="GFR26978.1"/>
    </source>
</evidence>
<keyword evidence="3" id="KW-1185">Reference proteome</keyword>
<name>A0A8X6JIT0_TRICU</name>
<reference evidence="2" key="1">
    <citation type="submission" date="2020-07" db="EMBL/GenBank/DDBJ databases">
        <title>Multicomponent nature underlies the extraordinary mechanical properties of spider dragline silk.</title>
        <authorList>
            <person name="Kono N."/>
            <person name="Nakamura H."/>
            <person name="Mori M."/>
            <person name="Yoshida Y."/>
            <person name="Ohtoshi R."/>
            <person name="Malay A.D."/>
            <person name="Moran D.A.P."/>
            <person name="Tomita M."/>
            <person name="Numata K."/>
            <person name="Arakawa K."/>
        </authorList>
    </citation>
    <scope>NUCLEOTIDE SEQUENCE</scope>
</reference>
<feature type="transmembrane region" description="Helical" evidence="1">
    <location>
        <begin position="12"/>
        <end position="32"/>
    </location>
</feature>
<gene>
    <name evidence="2" type="ORF">TNCT_707201</name>
</gene>
<feature type="non-terminal residue" evidence="2">
    <location>
        <position position="1"/>
    </location>
</feature>
<keyword evidence="1" id="KW-0812">Transmembrane</keyword>
<protein>
    <submittedName>
        <fullName evidence="2">Uncharacterized protein</fullName>
    </submittedName>
</protein>
<keyword evidence="1" id="KW-1133">Transmembrane helix</keyword>
<organism evidence="2 3">
    <name type="scientific">Trichonephila clavata</name>
    <name type="common">Joro spider</name>
    <name type="synonym">Nephila clavata</name>
    <dbReference type="NCBI Taxonomy" id="2740835"/>
    <lineage>
        <taxon>Eukaryota</taxon>
        <taxon>Metazoa</taxon>
        <taxon>Ecdysozoa</taxon>
        <taxon>Arthropoda</taxon>
        <taxon>Chelicerata</taxon>
        <taxon>Arachnida</taxon>
        <taxon>Araneae</taxon>
        <taxon>Araneomorphae</taxon>
        <taxon>Entelegynae</taxon>
        <taxon>Araneoidea</taxon>
        <taxon>Nephilidae</taxon>
        <taxon>Trichonephila</taxon>
    </lineage>
</organism>
<evidence type="ECO:0000256" key="1">
    <source>
        <dbReference type="SAM" id="Phobius"/>
    </source>
</evidence>
<comment type="caution">
    <text evidence="2">The sequence shown here is derived from an EMBL/GenBank/DDBJ whole genome shotgun (WGS) entry which is preliminary data.</text>
</comment>
<evidence type="ECO:0000313" key="3">
    <source>
        <dbReference type="Proteomes" id="UP000887116"/>
    </source>
</evidence>
<dbReference type="Proteomes" id="UP000887116">
    <property type="component" value="Unassembled WGS sequence"/>
</dbReference>
<proteinExistence type="predicted"/>
<accession>A0A8X6JIT0</accession>
<sequence>MDEEKSNFWRNVATAVMTSVICLFSFGMMIFIKKAIFFQRCSMTTINCNHLLFYFSGLWAICKQSRPDVPPLS</sequence>
<dbReference type="AlphaFoldDB" id="A0A8X6JIT0"/>
<keyword evidence="1" id="KW-0472">Membrane</keyword>